<proteinExistence type="inferred from homology"/>
<dbReference type="GO" id="GO:0020037">
    <property type="term" value="F:heme binding"/>
    <property type="evidence" value="ECO:0007669"/>
    <property type="project" value="UniProtKB-UniRule"/>
</dbReference>
<dbReference type="Pfam" id="PF00173">
    <property type="entry name" value="Cyt-b5"/>
    <property type="match status" value="1"/>
</dbReference>
<dbReference type="SMART" id="SM01117">
    <property type="entry name" value="Cyt-b5"/>
    <property type="match status" value="1"/>
</dbReference>
<dbReference type="SUPFAM" id="SSF55856">
    <property type="entry name" value="Cytochrome b5-like heme/steroid binding domain"/>
    <property type="match status" value="1"/>
</dbReference>
<evidence type="ECO:0000256" key="2">
    <source>
        <dbReference type="ARBA" id="ARBA00022723"/>
    </source>
</evidence>
<evidence type="ECO:0000256" key="4">
    <source>
        <dbReference type="ARBA" id="ARBA00038168"/>
    </source>
</evidence>
<dbReference type="Proteomes" id="UP000198287">
    <property type="component" value="Unassembled WGS sequence"/>
</dbReference>
<dbReference type="STRING" id="158441.A0A226F305"/>
<evidence type="ECO:0000313" key="7">
    <source>
        <dbReference type="EMBL" id="OXA63827.1"/>
    </source>
</evidence>
<dbReference type="EMBL" id="LNIX01000001">
    <property type="protein sequence ID" value="OXA63827.1"/>
    <property type="molecule type" value="Genomic_DNA"/>
</dbReference>
<protein>
    <submittedName>
        <fullName evidence="7">Cytochrome b5</fullName>
    </submittedName>
</protein>
<dbReference type="InterPro" id="IPR018506">
    <property type="entry name" value="Cyt_B5_heme-BS"/>
</dbReference>
<dbReference type="OrthoDB" id="260519at2759"/>
<organism evidence="7 8">
    <name type="scientific">Folsomia candida</name>
    <name type="common">Springtail</name>
    <dbReference type="NCBI Taxonomy" id="158441"/>
    <lineage>
        <taxon>Eukaryota</taxon>
        <taxon>Metazoa</taxon>
        <taxon>Ecdysozoa</taxon>
        <taxon>Arthropoda</taxon>
        <taxon>Hexapoda</taxon>
        <taxon>Collembola</taxon>
        <taxon>Entomobryomorpha</taxon>
        <taxon>Isotomoidea</taxon>
        <taxon>Isotomidae</taxon>
        <taxon>Proisotominae</taxon>
        <taxon>Folsomia</taxon>
    </lineage>
</organism>
<dbReference type="PRINTS" id="PR00363">
    <property type="entry name" value="CYTOCHROMEB5"/>
</dbReference>
<keyword evidence="3 5" id="KW-0408">Iron</keyword>
<evidence type="ECO:0000256" key="3">
    <source>
        <dbReference type="ARBA" id="ARBA00023004"/>
    </source>
</evidence>
<dbReference type="GO" id="GO:0046872">
    <property type="term" value="F:metal ion binding"/>
    <property type="evidence" value="ECO:0007669"/>
    <property type="project" value="UniProtKB-UniRule"/>
</dbReference>
<dbReference type="GO" id="GO:0016020">
    <property type="term" value="C:membrane"/>
    <property type="evidence" value="ECO:0007669"/>
    <property type="project" value="TreeGrafter"/>
</dbReference>
<dbReference type="InterPro" id="IPR050668">
    <property type="entry name" value="Cytochrome_b5"/>
</dbReference>
<accession>A0A226F305</accession>
<evidence type="ECO:0000256" key="5">
    <source>
        <dbReference type="RuleBase" id="RU362121"/>
    </source>
</evidence>
<dbReference type="PROSITE" id="PS50255">
    <property type="entry name" value="CYTOCHROME_B5_2"/>
    <property type="match status" value="1"/>
</dbReference>
<dbReference type="AlphaFoldDB" id="A0A226F305"/>
<evidence type="ECO:0000256" key="1">
    <source>
        <dbReference type="ARBA" id="ARBA00022617"/>
    </source>
</evidence>
<evidence type="ECO:0000313" key="8">
    <source>
        <dbReference type="Proteomes" id="UP000198287"/>
    </source>
</evidence>
<dbReference type="PROSITE" id="PS00191">
    <property type="entry name" value="CYTOCHROME_B5_1"/>
    <property type="match status" value="1"/>
</dbReference>
<gene>
    <name evidence="7" type="ORF">Fcan01_02063</name>
</gene>
<keyword evidence="8" id="KW-1185">Reference proteome</keyword>
<comment type="caution">
    <text evidence="7">The sequence shown here is derived from an EMBL/GenBank/DDBJ whole genome shotgun (WGS) entry which is preliminary data.</text>
</comment>
<comment type="similarity">
    <text evidence="4 5">Belongs to the cytochrome b5 family.</text>
</comment>
<reference evidence="7 8" key="1">
    <citation type="submission" date="2015-12" db="EMBL/GenBank/DDBJ databases">
        <title>The genome of Folsomia candida.</title>
        <authorList>
            <person name="Faddeeva A."/>
            <person name="Derks M.F."/>
            <person name="Anvar Y."/>
            <person name="Smit S."/>
            <person name="Van Straalen N."/>
            <person name="Roelofs D."/>
        </authorList>
    </citation>
    <scope>NUCLEOTIDE SEQUENCE [LARGE SCALE GENOMIC DNA]</scope>
    <source>
        <strain evidence="7 8">VU population</strain>
        <tissue evidence="7">Whole body</tissue>
    </source>
</reference>
<dbReference type="PANTHER" id="PTHR19359:SF41">
    <property type="entry name" value="GEO08203P1"/>
    <property type="match status" value="1"/>
</dbReference>
<feature type="domain" description="Cytochrome b5 heme-binding" evidence="6">
    <location>
        <begin position="88"/>
        <end position="164"/>
    </location>
</feature>
<dbReference type="InterPro" id="IPR036400">
    <property type="entry name" value="Cyt_B5-like_heme/steroid_sf"/>
</dbReference>
<dbReference type="Gene3D" id="3.10.120.10">
    <property type="entry name" value="Cytochrome b5-like heme/steroid binding domain"/>
    <property type="match status" value="1"/>
</dbReference>
<evidence type="ECO:0000259" key="6">
    <source>
        <dbReference type="PROSITE" id="PS50255"/>
    </source>
</evidence>
<keyword evidence="2 5" id="KW-0479">Metal-binding</keyword>
<dbReference type="InterPro" id="IPR001199">
    <property type="entry name" value="Cyt_B5-like_heme/steroid-bd"/>
</dbReference>
<name>A0A226F305_FOLCA</name>
<keyword evidence="1 5" id="KW-0349">Heme</keyword>
<dbReference type="PANTHER" id="PTHR19359">
    <property type="entry name" value="CYTOCHROME B5"/>
    <property type="match status" value="1"/>
</dbReference>
<sequence>MGEKNTNIKVSHFPTSDISTLGFQMISVGKTKFFEFMSNHGVINSSGSADLISKQDKRWLHNNNHSSQTTTLNEAVSETRKVSSLAHTEEFSLEDVSFHDTPTDCWVVIYDHVYDITPFLFEHPGGEEVMLEYAGRDATLAFRGVGHSKSAVNSLKPYKVGILIEEDRMWIGPEAEK</sequence>